<dbReference type="Proteomes" id="UP000320653">
    <property type="component" value="Unassembled WGS sequence"/>
</dbReference>
<dbReference type="Pfam" id="PF17038">
    <property type="entry name" value="CBP_BcsN"/>
    <property type="match status" value="1"/>
</dbReference>
<gene>
    <name evidence="2" type="ORF">FHW37_104604</name>
</gene>
<reference evidence="2 3" key="1">
    <citation type="submission" date="2019-06" db="EMBL/GenBank/DDBJ databases">
        <title>Sorghum-associated microbial communities from plants grown in Nebraska, USA.</title>
        <authorList>
            <person name="Schachtman D."/>
        </authorList>
    </citation>
    <scope>NUCLEOTIDE SEQUENCE [LARGE SCALE GENOMIC DNA]</scope>
    <source>
        <strain evidence="2 3">1225</strain>
    </source>
</reference>
<comment type="caution">
    <text evidence="2">The sequence shown here is derived from an EMBL/GenBank/DDBJ whole genome shotgun (WGS) entry which is preliminary data.</text>
</comment>
<feature type="compositionally biased region" description="Polar residues" evidence="1">
    <location>
        <begin position="321"/>
        <end position="349"/>
    </location>
</feature>
<proteinExistence type="predicted"/>
<evidence type="ECO:0000256" key="1">
    <source>
        <dbReference type="SAM" id="MobiDB-lite"/>
    </source>
</evidence>
<name>A0A561QSF5_9HYPH</name>
<organism evidence="2 3">
    <name type="scientific">Neorhizobium alkalisoli</name>
    <dbReference type="NCBI Taxonomy" id="528178"/>
    <lineage>
        <taxon>Bacteria</taxon>
        <taxon>Pseudomonadati</taxon>
        <taxon>Pseudomonadota</taxon>
        <taxon>Alphaproteobacteria</taxon>
        <taxon>Hyphomicrobiales</taxon>
        <taxon>Rhizobiaceae</taxon>
        <taxon>Rhizobium/Agrobacterium group</taxon>
        <taxon>Neorhizobium</taxon>
    </lineage>
</organism>
<dbReference type="InterPro" id="IPR031482">
    <property type="entry name" value="CBP_BcsN"/>
</dbReference>
<dbReference type="AlphaFoldDB" id="A0A561QSF5"/>
<evidence type="ECO:0000313" key="2">
    <source>
        <dbReference type="EMBL" id="TWF53325.1"/>
    </source>
</evidence>
<feature type="region of interest" description="Disordered" evidence="1">
    <location>
        <begin position="309"/>
        <end position="349"/>
    </location>
</feature>
<dbReference type="OrthoDB" id="7948789at2"/>
<dbReference type="EMBL" id="VIWP01000004">
    <property type="protein sequence ID" value="TWF53325.1"/>
    <property type="molecule type" value="Genomic_DNA"/>
</dbReference>
<accession>A0A561QSF5</accession>
<dbReference type="RefSeq" id="WP_145639051.1">
    <property type="nucleotide sequence ID" value="NZ_VIWP01000004.1"/>
</dbReference>
<protein>
    <submittedName>
        <fullName evidence="2">Cellulose biosynthesis protein BcsN</fullName>
    </submittedName>
</protein>
<evidence type="ECO:0000313" key="3">
    <source>
        <dbReference type="Proteomes" id="UP000320653"/>
    </source>
</evidence>
<keyword evidence="3" id="KW-1185">Reference proteome</keyword>
<sequence>MMNEYATSVDRTVCGRLPYVAAFFVILPLALASCGGQPIQPGAMAKMVPPEQAIAMPPPAGPSIVSVIDRRYDNAIEQEIYLATSAVTPGQNFLKVQMFGTASPFRYSSNNLGAGQVSQSRIASEMASSLRGVSMVRSQFYVQNSYGPFGYAFGRSAGDLCMYGWQQIRSPAESISPMNNYGTVQVRARICEAGATEQKLLAFMYNFTINASVDSMGWNPYGQPAPMAPGFGMSGAPSYPRPASTEAIVPVTPQRPTTIMRRAPAAAPVRTVTAAPAPVQTEPAAPLVRVPTVSGASGRSLAYPVAPTAGVAPRTAPPSYPGTSPVQNSVRVPSPSCSTGTEGSDASCR</sequence>